<reference evidence="1" key="1">
    <citation type="journal article" date="2022" name="bioRxiv">
        <title>Genomics of Preaxostyla Flagellates Illuminates Evolutionary Transitions and the Path Towards Mitochondrial Loss.</title>
        <authorList>
            <person name="Novak L.V.F."/>
            <person name="Treitli S.C."/>
            <person name="Pyrih J."/>
            <person name="Halakuc P."/>
            <person name="Pipaliya S.V."/>
            <person name="Vacek V."/>
            <person name="Brzon O."/>
            <person name="Soukal P."/>
            <person name="Eme L."/>
            <person name="Dacks J.B."/>
            <person name="Karnkowska A."/>
            <person name="Elias M."/>
            <person name="Hampl V."/>
        </authorList>
    </citation>
    <scope>NUCLEOTIDE SEQUENCE</scope>
    <source>
        <strain evidence="1">RCP-MX</strain>
    </source>
</reference>
<evidence type="ECO:0000313" key="1">
    <source>
        <dbReference type="EMBL" id="KAJ4455064.1"/>
    </source>
</evidence>
<dbReference type="Proteomes" id="UP001141327">
    <property type="component" value="Unassembled WGS sequence"/>
</dbReference>
<sequence length="672" mass="73737">MFENLPSDVLQSLVEMSDWPVETYCNFLGLSHTLCAKIRGTLHNLDLECPRDDLIDGDATLDPVLRPDTLVALMAPCQNSLRSLALPSGRSLTGCGREEASFAGWVDAAFGGGLGGTLRSLTIRSLEGLSSGALRRMLGHLPALEHFSLDFHQPDEGAPGEVLAMLCPACPRLRTLHFSTVRPSRQEEVTYLREIFSCAPLAGCPDLVDLTLGKTPADLVSLNALLPRLPRLEVLRAPRAYGKDAASGYDISLDLSLLAHPDRLRVLEHPPTSHFELLTGLEECVGCLNERVFHGLARHLRRMVFPYYWGGTPVEMPQLVEILGPMCWCPQTAPCWEILERATVYGISTPIHLVAPRLRHLAILRKPGDIVDLRRLDAPVLESLDWCVGDQMGVLHCPALRSLTLRDFPPLMRPPSVSERFDHLRTLTLDHYPGHSQRYPISPIPTVRAALALVPNLTTLKGIALIDPTQLPLLADLCSGVLLPQLAHLDATTITGPSGLQLQCSPVLRVLSLRFFEALPQHTLRIDGPGLIRLCLKAKHLPPLALEAPRLRDCHLDTRVYQPCAHLAALALRRLAFECRIDCLSALAATLACLPALRQLRLVVPWLPAVVPQFLATAPGHPLEAAAALALVRVTGYGPMYANEVFRPAGLPAGCRVATALRVITHREEWLR</sequence>
<evidence type="ECO:0000313" key="2">
    <source>
        <dbReference type="Proteomes" id="UP001141327"/>
    </source>
</evidence>
<comment type="caution">
    <text evidence="1">The sequence shown here is derived from an EMBL/GenBank/DDBJ whole genome shotgun (WGS) entry which is preliminary data.</text>
</comment>
<dbReference type="Gene3D" id="3.80.10.10">
    <property type="entry name" value="Ribonuclease Inhibitor"/>
    <property type="match status" value="2"/>
</dbReference>
<dbReference type="EMBL" id="JAPMOS010000122">
    <property type="protein sequence ID" value="KAJ4455064.1"/>
    <property type="molecule type" value="Genomic_DNA"/>
</dbReference>
<dbReference type="SUPFAM" id="SSF52047">
    <property type="entry name" value="RNI-like"/>
    <property type="match status" value="2"/>
</dbReference>
<accession>A0ABQ8U6V0</accession>
<proteinExistence type="predicted"/>
<organism evidence="1 2">
    <name type="scientific">Paratrimastix pyriformis</name>
    <dbReference type="NCBI Taxonomy" id="342808"/>
    <lineage>
        <taxon>Eukaryota</taxon>
        <taxon>Metamonada</taxon>
        <taxon>Preaxostyla</taxon>
        <taxon>Paratrimastigidae</taxon>
        <taxon>Paratrimastix</taxon>
    </lineage>
</organism>
<name>A0ABQ8U6V0_9EUKA</name>
<protein>
    <submittedName>
        <fullName evidence="1">Uncharacterized protein</fullName>
    </submittedName>
</protein>
<gene>
    <name evidence="1" type="ORF">PAPYR_10084</name>
</gene>
<keyword evidence="2" id="KW-1185">Reference proteome</keyword>
<dbReference type="InterPro" id="IPR032675">
    <property type="entry name" value="LRR_dom_sf"/>
</dbReference>